<protein>
    <recommendedName>
        <fullName evidence="4">WIAG-tail domain</fullName>
    </recommendedName>
</protein>
<dbReference type="EMBL" id="JBHSOW010000071">
    <property type="protein sequence ID" value="MFC5651280.1"/>
    <property type="molecule type" value="Genomic_DNA"/>
</dbReference>
<dbReference type="Proteomes" id="UP001596047">
    <property type="component" value="Unassembled WGS sequence"/>
</dbReference>
<reference evidence="3" key="1">
    <citation type="journal article" date="2019" name="Int. J. Syst. Evol. Microbiol.">
        <title>The Global Catalogue of Microorganisms (GCM) 10K type strain sequencing project: providing services to taxonomists for standard genome sequencing and annotation.</title>
        <authorList>
            <consortium name="The Broad Institute Genomics Platform"/>
            <consortium name="The Broad Institute Genome Sequencing Center for Infectious Disease"/>
            <person name="Wu L."/>
            <person name="Ma J."/>
        </authorList>
    </citation>
    <scope>NUCLEOTIDE SEQUENCE [LARGE SCALE GENOMIC DNA]</scope>
    <source>
        <strain evidence="3">CGMCC 1.3240</strain>
    </source>
</reference>
<evidence type="ECO:0000313" key="2">
    <source>
        <dbReference type="EMBL" id="MFC5651280.1"/>
    </source>
</evidence>
<sequence>MAADSSSAELEQAAAEGGWTIQREMAALAALNRAETERKSSLPGGAADDCAVSEAAVNTTAPQRADASHHDSAAGLGLQPVLPPGEPIPVTAAGSNTQLHFEGSADRLFYRVEARRAVSGLGFAIMTCMTNPIYIASDNPAESRFN</sequence>
<comment type="caution">
    <text evidence="2">The sequence shown here is derived from an EMBL/GenBank/DDBJ whole genome shotgun (WGS) entry which is preliminary data.</text>
</comment>
<dbReference type="RefSeq" id="WP_379189894.1">
    <property type="nucleotide sequence ID" value="NZ_JBHSOW010000071.1"/>
</dbReference>
<evidence type="ECO:0000256" key="1">
    <source>
        <dbReference type="SAM" id="MobiDB-lite"/>
    </source>
</evidence>
<keyword evidence="3" id="KW-1185">Reference proteome</keyword>
<evidence type="ECO:0008006" key="4">
    <source>
        <dbReference type="Google" id="ProtNLM"/>
    </source>
</evidence>
<evidence type="ECO:0000313" key="3">
    <source>
        <dbReference type="Proteomes" id="UP001596047"/>
    </source>
</evidence>
<name>A0ABW0W4H9_9BACL</name>
<proteinExistence type="predicted"/>
<accession>A0ABW0W4H9</accession>
<organism evidence="2 3">
    <name type="scientific">Paenibacillus solisilvae</name>
    <dbReference type="NCBI Taxonomy" id="2486751"/>
    <lineage>
        <taxon>Bacteria</taxon>
        <taxon>Bacillati</taxon>
        <taxon>Bacillota</taxon>
        <taxon>Bacilli</taxon>
        <taxon>Bacillales</taxon>
        <taxon>Paenibacillaceae</taxon>
        <taxon>Paenibacillus</taxon>
    </lineage>
</organism>
<gene>
    <name evidence="2" type="ORF">ACFPYJ_19640</name>
</gene>
<feature type="region of interest" description="Disordered" evidence="1">
    <location>
        <begin position="57"/>
        <end position="86"/>
    </location>
</feature>